<dbReference type="EMBL" id="CAFBMR010000004">
    <property type="protein sequence ID" value="CAB4902677.1"/>
    <property type="molecule type" value="Genomic_DNA"/>
</dbReference>
<feature type="domain" description="Polynucleotide kinase PNKP phosphatase" evidence="1">
    <location>
        <begin position="3"/>
        <end position="138"/>
    </location>
</feature>
<name>A0A6J7G471_9ZZZZ</name>
<organism evidence="2">
    <name type="scientific">freshwater metagenome</name>
    <dbReference type="NCBI Taxonomy" id="449393"/>
    <lineage>
        <taxon>unclassified sequences</taxon>
        <taxon>metagenomes</taxon>
        <taxon>ecological metagenomes</taxon>
    </lineage>
</organism>
<evidence type="ECO:0000313" key="2">
    <source>
        <dbReference type="EMBL" id="CAB4902677.1"/>
    </source>
</evidence>
<dbReference type="SUPFAM" id="SSF56784">
    <property type="entry name" value="HAD-like"/>
    <property type="match status" value="1"/>
</dbReference>
<dbReference type="InterPro" id="IPR036412">
    <property type="entry name" value="HAD-like_sf"/>
</dbReference>
<dbReference type="InterPro" id="IPR056782">
    <property type="entry name" value="HAD_PNKP"/>
</dbReference>
<dbReference type="AlphaFoldDB" id="A0A6J7G471"/>
<proteinExistence type="predicted"/>
<dbReference type="Pfam" id="PF25109">
    <property type="entry name" value="HAD_PNKP"/>
    <property type="match status" value="1"/>
</dbReference>
<sequence>MAIAIFDIDGVLADVRHRVHWVERRPKKWVEFFQAAPDDGLLDGGRDHMAAALASGLDIMYLTGRPEWCRRDTVQWLAQHDLPSAPLHMRPDDDHRAARFYKLEIAQSLAAEHEIVEIIDDDSAVVALLRENGFTVIHATWMDGGTNGVDAILREAQEEEGRT</sequence>
<evidence type="ECO:0000259" key="1">
    <source>
        <dbReference type="Pfam" id="PF25109"/>
    </source>
</evidence>
<reference evidence="2" key="1">
    <citation type="submission" date="2020-05" db="EMBL/GenBank/DDBJ databases">
        <authorList>
            <person name="Chiriac C."/>
            <person name="Salcher M."/>
            <person name="Ghai R."/>
            <person name="Kavagutti S V."/>
        </authorList>
    </citation>
    <scope>NUCLEOTIDE SEQUENCE</scope>
</reference>
<dbReference type="InterPro" id="IPR023214">
    <property type="entry name" value="HAD_sf"/>
</dbReference>
<accession>A0A6J7G471</accession>
<dbReference type="Gene3D" id="3.40.50.1000">
    <property type="entry name" value="HAD superfamily/HAD-like"/>
    <property type="match status" value="1"/>
</dbReference>
<protein>
    <submittedName>
        <fullName evidence="2">Unannotated protein</fullName>
    </submittedName>
</protein>
<gene>
    <name evidence="2" type="ORF">UFOPK3610_00214</name>
</gene>